<dbReference type="Proteomes" id="UP000297245">
    <property type="component" value="Unassembled WGS sequence"/>
</dbReference>
<name>A0A4S8LRQ3_DENBC</name>
<feature type="domain" description="Epoxide hydrolase N-terminal" evidence="5">
    <location>
        <begin position="13"/>
        <end position="122"/>
    </location>
</feature>
<dbReference type="PANTHER" id="PTHR21661:SF35">
    <property type="entry name" value="EPOXIDE HYDROLASE"/>
    <property type="match status" value="1"/>
</dbReference>
<dbReference type="Gene3D" id="3.40.50.1820">
    <property type="entry name" value="alpha/beta hydrolase"/>
    <property type="match status" value="1"/>
</dbReference>
<dbReference type="SUPFAM" id="SSF53474">
    <property type="entry name" value="alpha/beta-Hydrolases"/>
    <property type="match status" value="1"/>
</dbReference>
<evidence type="ECO:0000256" key="2">
    <source>
        <dbReference type="ARBA" id="ARBA00022797"/>
    </source>
</evidence>
<keyword evidence="7" id="KW-1185">Reference proteome</keyword>
<keyword evidence="3 6" id="KW-0378">Hydrolase</keyword>
<evidence type="ECO:0000313" key="6">
    <source>
        <dbReference type="EMBL" id="THU92127.1"/>
    </source>
</evidence>
<dbReference type="PANTHER" id="PTHR21661">
    <property type="entry name" value="EPOXIDE HYDROLASE 1-RELATED"/>
    <property type="match status" value="1"/>
</dbReference>
<comment type="similarity">
    <text evidence="1">Belongs to the peptidase S33 family.</text>
</comment>
<dbReference type="OrthoDB" id="7130006at2759"/>
<organism evidence="6 7">
    <name type="scientific">Dendrothele bispora (strain CBS 962.96)</name>
    <dbReference type="NCBI Taxonomy" id="1314807"/>
    <lineage>
        <taxon>Eukaryota</taxon>
        <taxon>Fungi</taxon>
        <taxon>Dikarya</taxon>
        <taxon>Basidiomycota</taxon>
        <taxon>Agaricomycotina</taxon>
        <taxon>Agaricomycetes</taxon>
        <taxon>Agaricomycetidae</taxon>
        <taxon>Agaricales</taxon>
        <taxon>Agaricales incertae sedis</taxon>
        <taxon>Dendrothele</taxon>
    </lineage>
</organism>
<feature type="active site" description="Proton acceptor" evidence="4">
    <location>
        <position position="381"/>
    </location>
</feature>
<reference evidence="6 7" key="1">
    <citation type="journal article" date="2019" name="Nat. Ecol. Evol.">
        <title>Megaphylogeny resolves global patterns of mushroom evolution.</title>
        <authorList>
            <person name="Varga T."/>
            <person name="Krizsan K."/>
            <person name="Foldi C."/>
            <person name="Dima B."/>
            <person name="Sanchez-Garcia M."/>
            <person name="Sanchez-Ramirez S."/>
            <person name="Szollosi G.J."/>
            <person name="Szarkandi J.G."/>
            <person name="Papp V."/>
            <person name="Albert L."/>
            <person name="Andreopoulos W."/>
            <person name="Angelini C."/>
            <person name="Antonin V."/>
            <person name="Barry K.W."/>
            <person name="Bougher N.L."/>
            <person name="Buchanan P."/>
            <person name="Buyck B."/>
            <person name="Bense V."/>
            <person name="Catcheside P."/>
            <person name="Chovatia M."/>
            <person name="Cooper J."/>
            <person name="Damon W."/>
            <person name="Desjardin D."/>
            <person name="Finy P."/>
            <person name="Geml J."/>
            <person name="Haridas S."/>
            <person name="Hughes K."/>
            <person name="Justo A."/>
            <person name="Karasinski D."/>
            <person name="Kautmanova I."/>
            <person name="Kiss B."/>
            <person name="Kocsube S."/>
            <person name="Kotiranta H."/>
            <person name="LaButti K.M."/>
            <person name="Lechner B.E."/>
            <person name="Liimatainen K."/>
            <person name="Lipzen A."/>
            <person name="Lukacs Z."/>
            <person name="Mihaltcheva S."/>
            <person name="Morgado L.N."/>
            <person name="Niskanen T."/>
            <person name="Noordeloos M.E."/>
            <person name="Ohm R.A."/>
            <person name="Ortiz-Santana B."/>
            <person name="Ovrebo C."/>
            <person name="Racz N."/>
            <person name="Riley R."/>
            <person name="Savchenko A."/>
            <person name="Shiryaev A."/>
            <person name="Soop K."/>
            <person name="Spirin V."/>
            <person name="Szebenyi C."/>
            <person name="Tomsovsky M."/>
            <person name="Tulloss R.E."/>
            <person name="Uehling J."/>
            <person name="Grigoriev I.V."/>
            <person name="Vagvolgyi C."/>
            <person name="Papp T."/>
            <person name="Martin F.M."/>
            <person name="Miettinen O."/>
            <person name="Hibbett D.S."/>
            <person name="Nagy L.G."/>
        </authorList>
    </citation>
    <scope>NUCLEOTIDE SEQUENCE [LARGE SCALE GENOMIC DNA]</scope>
    <source>
        <strain evidence="6 7">CBS 962.96</strain>
    </source>
</reference>
<evidence type="ECO:0000256" key="3">
    <source>
        <dbReference type="ARBA" id="ARBA00022801"/>
    </source>
</evidence>
<dbReference type="GO" id="GO:0097176">
    <property type="term" value="P:epoxide metabolic process"/>
    <property type="evidence" value="ECO:0007669"/>
    <property type="project" value="TreeGrafter"/>
</dbReference>
<evidence type="ECO:0000256" key="4">
    <source>
        <dbReference type="PIRSR" id="PIRSR001112-1"/>
    </source>
</evidence>
<dbReference type="EMBL" id="ML179287">
    <property type="protein sequence ID" value="THU92127.1"/>
    <property type="molecule type" value="Genomic_DNA"/>
</dbReference>
<dbReference type="InterPro" id="IPR016292">
    <property type="entry name" value="Epoxide_hydrolase"/>
</dbReference>
<dbReference type="Pfam" id="PF06441">
    <property type="entry name" value="EHN"/>
    <property type="match status" value="1"/>
</dbReference>
<dbReference type="InterPro" id="IPR000639">
    <property type="entry name" value="Epox_hydrolase-like"/>
</dbReference>
<dbReference type="InterPro" id="IPR029058">
    <property type="entry name" value="AB_hydrolase_fold"/>
</dbReference>
<gene>
    <name evidence="6" type="ORF">K435DRAFT_726476</name>
</gene>
<dbReference type="InterPro" id="IPR010497">
    <property type="entry name" value="Epoxide_hydro_N"/>
</dbReference>
<dbReference type="AlphaFoldDB" id="A0A4S8LRQ3"/>
<feature type="active site" description="Proton donor" evidence="4">
    <location>
        <position position="323"/>
    </location>
</feature>
<evidence type="ECO:0000256" key="1">
    <source>
        <dbReference type="ARBA" id="ARBA00010088"/>
    </source>
</evidence>
<evidence type="ECO:0000313" key="7">
    <source>
        <dbReference type="Proteomes" id="UP000297245"/>
    </source>
</evidence>
<sequence>MSETVTPTSVEVPFQISVTDDQINLLRKKLELATFPDELQDAEWRYGAPLVDIKRLVSRWKDGFDWKAQEAKLNDEVPQFTRDIAVTGHGTLNIHYVHKKSTLETAIPLLFIHGWPGSFIEIRKILPLLVQTSEEGQFPSFHVVAFSLPGYAFSEGPKKSGFTATHYAEIGNKLMLALGYNEYVTQGGDWGRIIAYKMAQQYGGKHVKAWHTNFPGGTAPTLISHPLLFLRQLFQPYTAAEKAGIQRTQWFQKEGRGYFSEQSTQPQTLGYSLSDSPVGLLAWIYEKLVNWTDDYPWSDDEVLTWVSIYYFSRAGPTASTRIYFEVIHGEDNGTVFGQAKNPSRIPMGASYFPKDVMVPPRSWVRTTGNLVFESEHSSGGHFAAYEKPNELVEDLRNMFGRKKKGKGEVKGPAFGVVSGRNGFQPA</sequence>
<proteinExistence type="inferred from homology"/>
<protein>
    <submittedName>
        <fullName evidence="6">Alpha/beta-hydrolase</fullName>
    </submittedName>
</protein>
<accession>A0A4S8LRQ3</accession>
<dbReference type="PRINTS" id="PR00412">
    <property type="entry name" value="EPOXHYDRLASE"/>
</dbReference>
<feature type="active site" description="Nucleophile" evidence="4">
    <location>
        <position position="189"/>
    </location>
</feature>
<dbReference type="GO" id="GO:0004301">
    <property type="term" value="F:epoxide hydrolase activity"/>
    <property type="evidence" value="ECO:0007669"/>
    <property type="project" value="TreeGrafter"/>
</dbReference>
<evidence type="ECO:0000259" key="5">
    <source>
        <dbReference type="Pfam" id="PF06441"/>
    </source>
</evidence>
<keyword evidence="2" id="KW-0058">Aromatic hydrocarbons catabolism</keyword>
<dbReference type="PIRSF" id="PIRSF001112">
    <property type="entry name" value="Epoxide_hydrolase"/>
    <property type="match status" value="1"/>
</dbReference>